<proteinExistence type="inferred from homology"/>
<feature type="transmembrane region" description="Helical" evidence="15">
    <location>
        <begin position="110"/>
        <end position="128"/>
    </location>
</feature>
<keyword evidence="6" id="KW-1003">Cell membrane</keyword>
<comment type="function">
    <text evidence="14">Involved in mercury resistance. Probably transfers a mercuric ion from the periplasmic Hg(2+)-binding protein MerP to the cytoplasmic mercuric reductase MerA.</text>
</comment>
<evidence type="ECO:0000256" key="9">
    <source>
        <dbReference type="ARBA" id="ARBA00022723"/>
    </source>
</evidence>
<keyword evidence="17" id="KW-1185">Reference proteome</keyword>
<comment type="subcellular location">
    <subcellularLocation>
        <location evidence="1">Cell inner membrane</location>
        <topology evidence="1">Multi-pass membrane protein</topology>
    </subcellularLocation>
</comment>
<keyword evidence="12 15" id="KW-0472">Membrane</keyword>
<evidence type="ECO:0000256" key="8">
    <source>
        <dbReference type="ARBA" id="ARBA00022692"/>
    </source>
</evidence>
<evidence type="ECO:0000256" key="2">
    <source>
        <dbReference type="ARBA" id="ARBA00008224"/>
    </source>
</evidence>
<dbReference type="Pfam" id="PF02411">
    <property type="entry name" value="MerT"/>
    <property type="match status" value="1"/>
</dbReference>
<evidence type="ECO:0000256" key="4">
    <source>
        <dbReference type="ARBA" id="ARBA00022448"/>
    </source>
</evidence>
<protein>
    <recommendedName>
        <fullName evidence="3">Mercuric transport protein MerT</fullName>
    </recommendedName>
    <alternativeName>
        <fullName evidence="13">Mercury ion transport protein</fullName>
    </alternativeName>
</protein>
<dbReference type="STRING" id="1183432.AGR3A_pa70039"/>
<gene>
    <name evidence="16" type="primary">merT</name>
    <name evidence="16" type="ORF">AGR3A_pa70039</name>
</gene>
<evidence type="ECO:0000256" key="5">
    <source>
        <dbReference type="ARBA" id="ARBA00022466"/>
    </source>
</evidence>
<keyword evidence="11 15" id="KW-1133">Transmembrane helix</keyword>
<name>A0A1S7SA39_9HYPH</name>
<evidence type="ECO:0000256" key="10">
    <source>
        <dbReference type="ARBA" id="ARBA00022914"/>
    </source>
</evidence>
<evidence type="ECO:0000256" key="14">
    <source>
        <dbReference type="ARBA" id="ARBA00045720"/>
    </source>
</evidence>
<organism evidence="16 17">
    <name type="scientific">Agrobacterium tomkonis CFBP 6623</name>
    <dbReference type="NCBI Taxonomy" id="1183432"/>
    <lineage>
        <taxon>Bacteria</taxon>
        <taxon>Pseudomonadati</taxon>
        <taxon>Pseudomonadota</taxon>
        <taxon>Alphaproteobacteria</taxon>
        <taxon>Hyphomicrobiales</taxon>
        <taxon>Rhizobiaceae</taxon>
        <taxon>Rhizobium/Agrobacterium group</taxon>
        <taxon>Agrobacterium</taxon>
        <taxon>Agrobacterium tumefaciens complex</taxon>
    </lineage>
</organism>
<evidence type="ECO:0000256" key="3">
    <source>
        <dbReference type="ARBA" id="ARBA00017053"/>
    </source>
</evidence>
<evidence type="ECO:0000256" key="6">
    <source>
        <dbReference type="ARBA" id="ARBA00022475"/>
    </source>
</evidence>
<dbReference type="RefSeq" id="WP_052642501.1">
    <property type="nucleotide sequence ID" value="NZ_LT009725.1"/>
</dbReference>
<dbReference type="InterPro" id="IPR003457">
    <property type="entry name" value="Transprt_MerT"/>
</dbReference>
<evidence type="ECO:0000256" key="15">
    <source>
        <dbReference type="SAM" id="Phobius"/>
    </source>
</evidence>
<evidence type="ECO:0000256" key="1">
    <source>
        <dbReference type="ARBA" id="ARBA00004429"/>
    </source>
</evidence>
<evidence type="ECO:0000313" key="17">
    <source>
        <dbReference type="Proteomes" id="UP000191988"/>
    </source>
</evidence>
<dbReference type="Proteomes" id="UP000191988">
    <property type="component" value="Unassembled WGS sequence"/>
</dbReference>
<keyword evidence="8 15" id="KW-0812">Transmembrane</keyword>
<keyword evidence="10" id="KW-0476">Mercury</keyword>
<comment type="similarity">
    <text evidence="2">Belongs to the MerT family.</text>
</comment>
<feature type="transmembrane region" description="Helical" evidence="15">
    <location>
        <begin position="68"/>
        <end position="86"/>
    </location>
</feature>
<accession>A0A1S7SA39</accession>
<evidence type="ECO:0000313" key="16">
    <source>
        <dbReference type="EMBL" id="CUX65202.1"/>
    </source>
</evidence>
<keyword evidence="4" id="KW-0813">Transport</keyword>
<dbReference type="AlphaFoldDB" id="A0A1S7SA39"/>
<evidence type="ECO:0000256" key="12">
    <source>
        <dbReference type="ARBA" id="ARBA00023136"/>
    </source>
</evidence>
<evidence type="ECO:0000256" key="7">
    <source>
        <dbReference type="ARBA" id="ARBA00022519"/>
    </source>
</evidence>
<dbReference type="GO" id="GO:0005886">
    <property type="term" value="C:plasma membrane"/>
    <property type="evidence" value="ECO:0007669"/>
    <property type="project" value="UniProtKB-SubCell"/>
</dbReference>
<evidence type="ECO:0000256" key="11">
    <source>
        <dbReference type="ARBA" id="ARBA00022989"/>
    </source>
</evidence>
<evidence type="ECO:0000256" key="13">
    <source>
        <dbReference type="ARBA" id="ARBA00030934"/>
    </source>
</evidence>
<keyword evidence="9" id="KW-0479">Metal-binding</keyword>
<dbReference type="GO" id="GO:0046872">
    <property type="term" value="F:metal ion binding"/>
    <property type="evidence" value="ECO:0007669"/>
    <property type="project" value="UniProtKB-KW"/>
</dbReference>
<sequence>MNEIGSKTLNSSKAAAEPDRREGGLAAISVIGAFLASACCIVPLLLVTLGVSGAWIGNLTMLEPYKPYIAAATLVPLGFGFWQVYFKPKAACEPGSYCARPRSAIITKTALWIATILIVLASTIGWWAPLFY</sequence>
<dbReference type="EMBL" id="FBWK01000071">
    <property type="protein sequence ID" value="CUX65202.1"/>
    <property type="molecule type" value="Genomic_DNA"/>
</dbReference>
<keyword evidence="5" id="KW-0475">Mercuric resistance</keyword>
<dbReference type="Gene3D" id="1.10.287.910">
    <property type="entry name" value="bacterial mercury transporter, merf"/>
    <property type="match status" value="1"/>
</dbReference>
<reference evidence="17" key="1">
    <citation type="submission" date="2016-01" db="EMBL/GenBank/DDBJ databases">
        <authorList>
            <person name="Regsiter A."/>
            <person name="william w."/>
        </authorList>
    </citation>
    <scope>NUCLEOTIDE SEQUENCE [LARGE SCALE GENOMIC DNA]</scope>
    <source>
        <strain evidence="17">CFBP 6623</strain>
    </source>
</reference>
<feature type="transmembrane region" description="Helical" evidence="15">
    <location>
        <begin position="30"/>
        <end position="56"/>
    </location>
</feature>
<dbReference type="GO" id="GO:0015097">
    <property type="term" value="F:mercury ion transmembrane transporter activity"/>
    <property type="evidence" value="ECO:0007669"/>
    <property type="project" value="InterPro"/>
</dbReference>
<keyword evidence="7" id="KW-0997">Cell inner membrane</keyword>